<feature type="transmembrane region" description="Helical" evidence="1">
    <location>
        <begin position="244"/>
        <end position="266"/>
    </location>
</feature>
<dbReference type="RefSeq" id="XP_001021925.2">
    <property type="nucleotide sequence ID" value="XM_001021925.2"/>
</dbReference>
<dbReference type="AlphaFoldDB" id="Q23YX5"/>
<dbReference type="EMBL" id="GG662557">
    <property type="protein sequence ID" value="EAS01680.2"/>
    <property type="molecule type" value="Genomic_DNA"/>
</dbReference>
<dbReference type="Proteomes" id="UP000009168">
    <property type="component" value="Unassembled WGS sequence"/>
</dbReference>
<evidence type="ECO:0000313" key="3">
    <source>
        <dbReference type="Proteomes" id="UP000009168"/>
    </source>
</evidence>
<accession>Q23YX5</accession>
<feature type="transmembrane region" description="Helical" evidence="1">
    <location>
        <begin position="58"/>
        <end position="76"/>
    </location>
</feature>
<dbReference type="OrthoDB" id="190434at2759"/>
<keyword evidence="3" id="KW-1185">Reference proteome</keyword>
<proteinExistence type="predicted"/>
<sequence>MSEIEKMHYVPKEVVRIESILSKDMSFSAKSKFQKFKNKNQKKEVTVYPPKCNNGELSAQYTITVFQIIIISLWASGVFIEYPNIGIGFSIVVYLLYFVESFKCNTFKQLFHAREQERFVKDVKHYKEGKPELCLDIKCYASSDEYGSDTNYTYMEELKFEYDSYVDKSPQLPNLFETYSIIRVQNILTFSYSDQLSEYYFESMRRNALHRCYMKSSCVKQFNNSQVPGLVDHMIIRQNTIPNFFYSWMTYSIFTLVGLTFVYRIILNSRTPFVQNYIHKVIEVKFNHKKLLDNQLRQAEFLNQNNKITKEEYEEVRSYYSKYYYQKESFLNVNYQTHELSSEGFISKQTQPSEILKFNNQYNLNKKDAENLL</sequence>
<reference evidence="3" key="1">
    <citation type="journal article" date="2006" name="PLoS Biol.">
        <title>Macronuclear genome sequence of the ciliate Tetrahymena thermophila, a model eukaryote.</title>
        <authorList>
            <person name="Eisen J.A."/>
            <person name="Coyne R.S."/>
            <person name="Wu M."/>
            <person name="Wu D."/>
            <person name="Thiagarajan M."/>
            <person name="Wortman J.R."/>
            <person name="Badger J.H."/>
            <person name="Ren Q."/>
            <person name="Amedeo P."/>
            <person name="Jones K.M."/>
            <person name="Tallon L.J."/>
            <person name="Delcher A.L."/>
            <person name="Salzberg S.L."/>
            <person name="Silva J.C."/>
            <person name="Haas B.J."/>
            <person name="Majoros W.H."/>
            <person name="Farzad M."/>
            <person name="Carlton J.M."/>
            <person name="Smith R.K. Jr."/>
            <person name="Garg J."/>
            <person name="Pearlman R.E."/>
            <person name="Karrer K.M."/>
            <person name="Sun L."/>
            <person name="Manning G."/>
            <person name="Elde N.C."/>
            <person name="Turkewitz A.P."/>
            <person name="Asai D.J."/>
            <person name="Wilkes D.E."/>
            <person name="Wang Y."/>
            <person name="Cai H."/>
            <person name="Collins K."/>
            <person name="Stewart B.A."/>
            <person name="Lee S.R."/>
            <person name="Wilamowska K."/>
            <person name="Weinberg Z."/>
            <person name="Ruzzo W.L."/>
            <person name="Wloga D."/>
            <person name="Gaertig J."/>
            <person name="Frankel J."/>
            <person name="Tsao C.-C."/>
            <person name="Gorovsky M.A."/>
            <person name="Keeling P.J."/>
            <person name="Waller R.F."/>
            <person name="Patron N.J."/>
            <person name="Cherry J.M."/>
            <person name="Stover N.A."/>
            <person name="Krieger C.J."/>
            <person name="del Toro C."/>
            <person name="Ryder H.F."/>
            <person name="Williamson S.C."/>
            <person name="Barbeau R.A."/>
            <person name="Hamilton E.P."/>
            <person name="Orias E."/>
        </authorList>
    </citation>
    <scope>NUCLEOTIDE SEQUENCE [LARGE SCALE GENOMIC DNA]</scope>
    <source>
        <strain evidence="3">SB210</strain>
    </source>
</reference>
<gene>
    <name evidence="2" type="ORF">TTHERM_00857830</name>
</gene>
<protein>
    <submittedName>
        <fullName evidence="2">Transmembrane protein, putative</fullName>
    </submittedName>
</protein>
<evidence type="ECO:0000256" key="1">
    <source>
        <dbReference type="SAM" id="Phobius"/>
    </source>
</evidence>
<feature type="transmembrane region" description="Helical" evidence="1">
    <location>
        <begin position="82"/>
        <end position="99"/>
    </location>
</feature>
<name>Q23YX5_TETTS</name>
<dbReference type="InParanoid" id="Q23YX5"/>
<organism evidence="2 3">
    <name type="scientific">Tetrahymena thermophila (strain SB210)</name>
    <dbReference type="NCBI Taxonomy" id="312017"/>
    <lineage>
        <taxon>Eukaryota</taxon>
        <taxon>Sar</taxon>
        <taxon>Alveolata</taxon>
        <taxon>Ciliophora</taxon>
        <taxon>Intramacronucleata</taxon>
        <taxon>Oligohymenophorea</taxon>
        <taxon>Hymenostomatida</taxon>
        <taxon>Tetrahymenina</taxon>
        <taxon>Tetrahymenidae</taxon>
        <taxon>Tetrahymena</taxon>
    </lineage>
</organism>
<dbReference type="KEGG" id="tet:TTHERM_00857830"/>
<keyword evidence="1 2" id="KW-0812">Transmembrane</keyword>
<evidence type="ECO:0000313" key="2">
    <source>
        <dbReference type="EMBL" id="EAS01680.2"/>
    </source>
</evidence>
<keyword evidence="1" id="KW-1133">Transmembrane helix</keyword>
<dbReference type="GeneID" id="7832203"/>
<dbReference type="HOGENOM" id="CLU_815055_0_0_1"/>
<keyword evidence="1" id="KW-0472">Membrane</keyword>